<accession>A0A9W4XJU6</accession>
<dbReference type="EMBL" id="CAOQHR010000004">
    <property type="protein sequence ID" value="CAI6334248.1"/>
    <property type="molecule type" value="Genomic_DNA"/>
</dbReference>
<feature type="transmembrane region" description="Helical" evidence="1">
    <location>
        <begin position="396"/>
        <end position="417"/>
    </location>
</feature>
<keyword evidence="3" id="KW-1185">Reference proteome</keyword>
<reference evidence="2" key="1">
    <citation type="submission" date="2023-01" db="EMBL/GenBank/DDBJ databases">
        <authorList>
            <person name="Van Ghelder C."/>
            <person name="Rancurel C."/>
        </authorList>
    </citation>
    <scope>NUCLEOTIDE SEQUENCE</scope>
    <source>
        <strain evidence="2">CNCM I-4278</strain>
    </source>
</reference>
<feature type="transmembrane region" description="Helical" evidence="1">
    <location>
        <begin position="249"/>
        <end position="266"/>
    </location>
</feature>
<protein>
    <submittedName>
        <fullName evidence="2">Uncharacterized protein</fullName>
    </submittedName>
</protein>
<keyword evidence="1" id="KW-1133">Transmembrane helix</keyword>
<feature type="transmembrane region" description="Helical" evidence="1">
    <location>
        <begin position="437"/>
        <end position="456"/>
    </location>
</feature>
<feature type="transmembrane region" description="Helical" evidence="1">
    <location>
        <begin position="278"/>
        <end position="299"/>
    </location>
</feature>
<feature type="transmembrane region" description="Helical" evidence="1">
    <location>
        <begin position="311"/>
        <end position="327"/>
    </location>
</feature>
<evidence type="ECO:0000313" key="2">
    <source>
        <dbReference type="EMBL" id="CAI6334248.1"/>
    </source>
</evidence>
<evidence type="ECO:0000256" key="1">
    <source>
        <dbReference type="SAM" id="Phobius"/>
    </source>
</evidence>
<feature type="transmembrane region" description="Helical" evidence="1">
    <location>
        <begin position="477"/>
        <end position="493"/>
    </location>
</feature>
<dbReference type="AlphaFoldDB" id="A0A9W4XJU6"/>
<keyword evidence="1" id="KW-0472">Membrane</keyword>
<keyword evidence="1" id="KW-0812">Transmembrane</keyword>
<gene>
    <name evidence="2" type="ORF">PDIGIT_LOCUS7305</name>
</gene>
<evidence type="ECO:0000313" key="3">
    <source>
        <dbReference type="Proteomes" id="UP001152607"/>
    </source>
</evidence>
<proteinExistence type="predicted"/>
<feature type="transmembrane region" description="Helical" evidence="1">
    <location>
        <begin position="513"/>
        <end position="533"/>
    </location>
</feature>
<sequence>MGPLSLLRSEGAIISHFTMMTGKKRFPASWIEFSPTGENVDIGCYRACWDSYFDLYSVGSLKTSYAPPDLDVPTNWTGFREINGETLCERNHYARYFQRCYISQCGGLKAVIPILPNNFTWDDSLRAWAWMSVYMDVYNSDLMERFLPSEKQKRITTSWDGFPLGLTAACSRAPDQVFMPDLNDDELIRLKNMNSSEGRFPVSLSTRKMLMPMWTFPNLLQHWDYTPDSRKDEDKIQEPRSLMDLRKSIIATYLFAFVAYAHLLSITSRSQAYVVEGAHLLAFCLNPFLPVLQILHNIIDAGLLILKGEPFEWLYLFAGILGTIFYQDASGSRESFRARLLEIEVIEFTTTRTLRDSKWWLRLIGIAVNLALLLFSVIPYFLRLGHRAATGIDHRVGWVAMSALVSTLATLAMHAIGREWTLRLHVPPHRNTERWQTRLALAMAMATMLLEFLLNATSRITATQILFTRILQGREHLLLAPLVTLVLGITSAWGTLSRMYSNPNRWFHKAMPWIFISIASGYTILVCLLQIFMDMEECADLALDFVLPWNARWQVQSPRWAQWWGL</sequence>
<dbReference type="Proteomes" id="UP001152607">
    <property type="component" value="Unassembled WGS sequence"/>
</dbReference>
<dbReference type="OrthoDB" id="5303232at2759"/>
<name>A0A9W4XJU6_9PLEO</name>
<comment type="caution">
    <text evidence="2">The sequence shown here is derived from an EMBL/GenBank/DDBJ whole genome shotgun (WGS) entry which is preliminary data.</text>
</comment>
<feature type="transmembrane region" description="Helical" evidence="1">
    <location>
        <begin position="359"/>
        <end position="384"/>
    </location>
</feature>
<organism evidence="2 3">
    <name type="scientific">Periconia digitata</name>
    <dbReference type="NCBI Taxonomy" id="1303443"/>
    <lineage>
        <taxon>Eukaryota</taxon>
        <taxon>Fungi</taxon>
        <taxon>Dikarya</taxon>
        <taxon>Ascomycota</taxon>
        <taxon>Pezizomycotina</taxon>
        <taxon>Dothideomycetes</taxon>
        <taxon>Pleosporomycetidae</taxon>
        <taxon>Pleosporales</taxon>
        <taxon>Massarineae</taxon>
        <taxon>Periconiaceae</taxon>
        <taxon>Periconia</taxon>
    </lineage>
</organism>